<dbReference type="Pfam" id="PF06293">
    <property type="entry name" value="Kdo"/>
    <property type="match status" value="1"/>
</dbReference>
<accession>A0ABS8GMB7</accession>
<dbReference type="RefSeq" id="WP_228228237.1">
    <property type="nucleotide sequence ID" value="NZ_JAJGMW010000001.1"/>
</dbReference>
<proteinExistence type="predicted"/>
<dbReference type="Proteomes" id="UP001197770">
    <property type="component" value="Unassembled WGS sequence"/>
</dbReference>
<evidence type="ECO:0000313" key="2">
    <source>
        <dbReference type="Proteomes" id="UP001197770"/>
    </source>
</evidence>
<keyword evidence="1" id="KW-0808">Transferase</keyword>
<keyword evidence="2" id="KW-1185">Reference proteome</keyword>
<dbReference type="GO" id="GO:0016301">
    <property type="term" value="F:kinase activity"/>
    <property type="evidence" value="ECO:0007669"/>
    <property type="project" value="UniProtKB-KW"/>
</dbReference>
<comment type="caution">
    <text evidence="1">The sequence shown here is derived from an EMBL/GenBank/DDBJ whole genome shotgun (WGS) entry which is preliminary data.</text>
</comment>
<sequence>MKIITHTSAKNSLLKIKDLILHFDKKGKMLSDGSRNQIKIFELEGKPVAIKAFGLPNLINRVAYKYLRRSKAQRSFDFAQELLNRGIGTPHPVAYAIQEGVFFGKSYYVSNHLEADITYRTLVQDPNYPEWEEILKAFTRFTFEMHEKGIHFLDHSPGNTLIVKNGANYEFYLVDLNRMEFKAMDFETRMKNFSRLTPHRDMVHIMAKEYARLGNYDPIKTNETMWQKTQDFQERFRKKRALKKKLKFWKN</sequence>
<name>A0ABS8GMB7_9FLAO</name>
<organism evidence="1 2">
    <name type="scientific">Leeuwenhoekiella parthenopeia</name>
    <dbReference type="NCBI Taxonomy" id="2890320"/>
    <lineage>
        <taxon>Bacteria</taxon>
        <taxon>Pseudomonadati</taxon>
        <taxon>Bacteroidota</taxon>
        <taxon>Flavobacteriia</taxon>
        <taxon>Flavobacteriales</taxon>
        <taxon>Flavobacteriaceae</taxon>
        <taxon>Leeuwenhoekiella</taxon>
    </lineage>
</organism>
<dbReference type="EMBL" id="JAJGMW010000001">
    <property type="protein sequence ID" value="MCC4211110.1"/>
    <property type="molecule type" value="Genomic_DNA"/>
</dbReference>
<evidence type="ECO:0000313" key="1">
    <source>
        <dbReference type="EMBL" id="MCC4211110.1"/>
    </source>
</evidence>
<gene>
    <name evidence="1" type="ORF">LLW17_00145</name>
</gene>
<dbReference type="InterPro" id="IPR011009">
    <property type="entry name" value="Kinase-like_dom_sf"/>
</dbReference>
<dbReference type="SUPFAM" id="SSF56112">
    <property type="entry name" value="Protein kinase-like (PK-like)"/>
    <property type="match status" value="1"/>
</dbReference>
<reference evidence="1 2" key="1">
    <citation type="submission" date="2021-11" db="EMBL/GenBank/DDBJ databases">
        <title>Seasonal and diel survey of microbial diversity of the Tyrrhenian coast.</title>
        <authorList>
            <person name="Gattoni G."/>
            <person name="Corral P."/>
        </authorList>
    </citation>
    <scope>NUCLEOTIDE SEQUENCE [LARGE SCALE GENOMIC DNA]</scope>
    <source>
        <strain evidence="1 2">Mr9</strain>
    </source>
</reference>
<protein>
    <submittedName>
        <fullName evidence="1">Lipopolysaccharide kinase InaA family protein</fullName>
    </submittedName>
</protein>
<keyword evidence="1" id="KW-0418">Kinase</keyword>